<evidence type="ECO:0000259" key="3">
    <source>
        <dbReference type="PROSITE" id="PS50010"/>
    </source>
</evidence>
<dbReference type="PROSITE" id="PS50010">
    <property type="entry name" value="DH_2"/>
    <property type="match status" value="1"/>
</dbReference>
<feature type="compositionally biased region" description="Polar residues" evidence="2">
    <location>
        <begin position="1083"/>
        <end position="1094"/>
    </location>
</feature>
<feature type="region of interest" description="Disordered" evidence="2">
    <location>
        <begin position="1065"/>
        <end position="1114"/>
    </location>
</feature>
<evidence type="ECO:0000256" key="2">
    <source>
        <dbReference type="SAM" id="MobiDB-lite"/>
    </source>
</evidence>
<dbReference type="Proteomes" id="UP000324629">
    <property type="component" value="Unassembled WGS sequence"/>
</dbReference>
<dbReference type="Gene3D" id="1.20.900.10">
    <property type="entry name" value="Dbl homology (DH) domain"/>
    <property type="match status" value="1"/>
</dbReference>
<name>A0A5J4NSN7_9TREM</name>
<dbReference type="Pfam" id="PF00621">
    <property type="entry name" value="RhoGEF"/>
    <property type="match status" value="1"/>
</dbReference>
<protein>
    <recommendedName>
        <fullName evidence="3">DH domain-containing protein</fullName>
    </recommendedName>
</protein>
<comment type="caution">
    <text evidence="4">The sequence shown here is derived from an EMBL/GenBank/DDBJ whole genome shotgun (WGS) entry which is preliminary data.</text>
</comment>
<dbReference type="InterPro" id="IPR057616">
    <property type="entry name" value="PH_2_platyhelminthes"/>
</dbReference>
<feature type="domain" description="DH" evidence="3">
    <location>
        <begin position="133"/>
        <end position="334"/>
    </location>
</feature>
<dbReference type="PANTHER" id="PTHR45818:SF3">
    <property type="entry name" value="PROTEIN VAV"/>
    <property type="match status" value="1"/>
</dbReference>
<gene>
    <name evidence="4" type="ORF">DEA37_0011837</name>
</gene>
<feature type="coiled-coil region" evidence="1">
    <location>
        <begin position="915"/>
        <end position="981"/>
    </location>
</feature>
<dbReference type="AlphaFoldDB" id="A0A5J4NSN7"/>
<dbReference type="InterPro" id="IPR000219">
    <property type="entry name" value="DH_dom"/>
</dbReference>
<reference evidence="4 5" key="1">
    <citation type="journal article" date="2019" name="Gigascience">
        <title>Whole-genome sequence of the oriental lung fluke Paragonimus westermani.</title>
        <authorList>
            <person name="Oey H."/>
            <person name="Zakrzewski M."/>
            <person name="Narain K."/>
            <person name="Devi K.R."/>
            <person name="Agatsuma T."/>
            <person name="Nawaratna S."/>
            <person name="Gobert G.N."/>
            <person name="Jones M.K."/>
            <person name="Ragan M.A."/>
            <person name="McManus D.P."/>
            <person name="Krause L."/>
        </authorList>
    </citation>
    <scope>NUCLEOTIDE SEQUENCE [LARGE SCALE GENOMIC DNA]</scope>
    <source>
        <strain evidence="4 5">IND2009</strain>
    </source>
</reference>
<dbReference type="PANTHER" id="PTHR45818">
    <property type="entry name" value="PROTEIN VAV"/>
    <property type="match status" value="1"/>
</dbReference>
<evidence type="ECO:0000313" key="4">
    <source>
        <dbReference type="EMBL" id="KAA3678170.1"/>
    </source>
</evidence>
<keyword evidence="5" id="KW-1185">Reference proteome</keyword>
<keyword evidence="1" id="KW-0175">Coiled coil</keyword>
<dbReference type="Pfam" id="PF25407">
    <property type="entry name" value="PH_32"/>
    <property type="match status" value="1"/>
</dbReference>
<feature type="region of interest" description="Disordered" evidence="2">
    <location>
        <begin position="735"/>
        <end position="789"/>
    </location>
</feature>
<organism evidence="4 5">
    <name type="scientific">Paragonimus westermani</name>
    <dbReference type="NCBI Taxonomy" id="34504"/>
    <lineage>
        <taxon>Eukaryota</taxon>
        <taxon>Metazoa</taxon>
        <taxon>Spiralia</taxon>
        <taxon>Lophotrochozoa</taxon>
        <taxon>Platyhelminthes</taxon>
        <taxon>Trematoda</taxon>
        <taxon>Digenea</taxon>
        <taxon>Plagiorchiida</taxon>
        <taxon>Troglotremata</taxon>
        <taxon>Troglotrematidae</taxon>
        <taxon>Paragonimus</taxon>
    </lineage>
</organism>
<evidence type="ECO:0000256" key="1">
    <source>
        <dbReference type="SAM" id="Coils"/>
    </source>
</evidence>
<proteinExistence type="predicted"/>
<accession>A0A5J4NSN7</accession>
<dbReference type="SMART" id="SM00325">
    <property type="entry name" value="RhoGEF"/>
    <property type="match status" value="1"/>
</dbReference>
<dbReference type="GO" id="GO:0005737">
    <property type="term" value="C:cytoplasm"/>
    <property type="evidence" value="ECO:0007669"/>
    <property type="project" value="TreeGrafter"/>
</dbReference>
<dbReference type="SUPFAM" id="SSF48065">
    <property type="entry name" value="DBL homology domain (DH-domain)"/>
    <property type="match status" value="1"/>
</dbReference>
<dbReference type="InterPro" id="IPR035899">
    <property type="entry name" value="DBL_dom_sf"/>
</dbReference>
<dbReference type="GO" id="GO:0005085">
    <property type="term" value="F:guanyl-nucleotide exchange factor activity"/>
    <property type="evidence" value="ECO:0007669"/>
    <property type="project" value="InterPro"/>
</dbReference>
<evidence type="ECO:0000313" key="5">
    <source>
        <dbReference type="Proteomes" id="UP000324629"/>
    </source>
</evidence>
<feature type="compositionally biased region" description="Polar residues" evidence="2">
    <location>
        <begin position="745"/>
        <end position="761"/>
    </location>
</feature>
<dbReference type="EMBL" id="QNGE01001198">
    <property type="protein sequence ID" value="KAA3678170.1"/>
    <property type="molecule type" value="Genomic_DNA"/>
</dbReference>
<feature type="compositionally biased region" description="Polar residues" evidence="2">
    <location>
        <begin position="768"/>
        <end position="789"/>
    </location>
</feature>
<sequence length="1114" mass="124943">MLFAKLNPIIASYSDIAKSYVETRLIIPSFLLNTCYCLVDFDHARFPFALLPNLDQKISSCSPDEKVVSPNQADVSEPGDDDVLAELTGNIFMNPETSLHDLIRNSEYLQKYPSWLGFCGTENKKKYAPTFIARNDTIWELIFSERGYMDMLLMVRDVYMIPFPDFDPSQFDTGPDGGMTNAQLREALFPGLDQLIRAHERLLRPLLALHDKADDHVVKSLGSCLVKLFDRDTQLALSKLYGGFMFAQKRIRERLQICKRWPPVAQFFEKCKQDPRSARRSLEDCHMVIVQRWTKVETLLDAIIKNTLNHPVEVENLETARSTVRSLLKGAEAVMTAREHVDRLSDFADNLLVPVSSTEDTEEHRLRKEMKSPNTSLINYGPLRIVPYAIGQQAPAAVEVIGVALNSCFFVLQRLPESGNYQLFKGTKMPSILWWGQAYGYFRKSVEKGSFGFFILLHSESVLTLFRCNTADELSRWEKIMNHGFAQWRETAPVTMESLDLDLSQTLSAAAQRWDRTNAVLNLLYDLDADLERAWAARSCVCLALIEDRLNQVKAKQNAMEDNSVDFDYLSITPPGLTGNFGSRPKSAGYIHRTPKAASTPTTTADLLSKYTFLTDLDGKSDLDQVFALFQENLDRLRFAIMGAPPPGLSRSASDVEERKRPPSKAIRKTETFSVRDNTHRLWSGKRGSESFDLARLRMLLVPNDPKALAELNRKVNSKKREGHRLGSTVASIFRSGNRDKPASSLMQPVSTDSIGSSTTKAVVMRPPTSNLNVTGSTNVQRHSSSSRPSLTVLMGSGGSDAFSIDGSGNGSCSSLASQPSMEALSLLRDLNVIGEEFFSMVFQLRTRNDELEARVLYLETEKDKLQEVHTLAKQHGLFKSTCSRCGGDGGVPDGLDASPGSDAGLFALTVKQGTEKLRQDVENFQRKSEEWEKEYKRQRDSLEREHTKLAKEWARYEDARTELERRQRQYEENCKTLQQQVDLHASRGVKFTGITMPEIQLPDVTTGSSSGNCRRGSSNSMRELAFSDLYSIGNNKPGSLPVHSHSASDDLSNRWAQPSRFAKDLHTTDSPSQLFVKDNETTPRNSIIPTPSVRSDELPMHLRGSLLNQASSS</sequence>